<evidence type="ECO:0008006" key="4">
    <source>
        <dbReference type="Google" id="ProtNLM"/>
    </source>
</evidence>
<dbReference type="Proteomes" id="UP000005481">
    <property type="component" value="Unassembled WGS sequence"/>
</dbReference>
<dbReference type="RefSeq" id="WP_006789452.1">
    <property type="nucleotide sequence ID" value="NZ_JH417570.1"/>
</dbReference>
<evidence type="ECO:0000313" key="2">
    <source>
        <dbReference type="EMBL" id="EHM42874.1"/>
    </source>
</evidence>
<keyword evidence="3" id="KW-1185">Reference proteome</keyword>
<keyword evidence="1" id="KW-0732">Signal</keyword>
<dbReference type="PATRIC" id="fig|861450.3.peg.449"/>
<proteinExistence type="predicted"/>
<protein>
    <recommendedName>
        <fullName evidence="4">Tat pathway signal sequence domain protein</fullName>
    </recommendedName>
</protein>
<reference evidence="2 3" key="1">
    <citation type="submission" date="2011-08" db="EMBL/GenBank/DDBJ databases">
        <authorList>
            <person name="Weinstock G."/>
            <person name="Sodergren E."/>
            <person name="Clifton S."/>
            <person name="Fulton L."/>
            <person name="Fulton B."/>
            <person name="Courtney L."/>
            <person name="Fronick C."/>
            <person name="Harrison M."/>
            <person name="Strong C."/>
            <person name="Farmer C."/>
            <person name="Delahaunty K."/>
            <person name="Markovic C."/>
            <person name="Hall O."/>
            <person name="Minx P."/>
            <person name="Tomlinson C."/>
            <person name="Mitreva M."/>
            <person name="Hou S."/>
            <person name="Chen J."/>
            <person name="Wollam A."/>
            <person name="Pepin K.H."/>
            <person name="Johnson M."/>
            <person name="Bhonagiri V."/>
            <person name="Zhang X."/>
            <person name="Suruliraj S."/>
            <person name="Warren W."/>
            <person name="Chinwalla A."/>
            <person name="Mardis E.R."/>
            <person name="Wilson R.K."/>
        </authorList>
    </citation>
    <scope>NUCLEOTIDE SEQUENCE [LARGE SCALE GENOMIC DNA]</scope>
    <source>
        <strain evidence="2 3">F0357</strain>
    </source>
</reference>
<dbReference type="EMBL" id="AGCJ01000014">
    <property type="protein sequence ID" value="EHM42874.1"/>
    <property type="molecule type" value="Genomic_DNA"/>
</dbReference>
<name>G9YFQ6_9FIRM</name>
<feature type="signal peptide" evidence="1">
    <location>
        <begin position="1"/>
        <end position="22"/>
    </location>
</feature>
<dbReference type="PROSITE" id="PS51257">
    <property type="entry name" value="PROKAR_LIPOPROTEIN"/>
    <property type="match status" value="1"/>
</dbReference>
<comment type="caution">
    <text evidence="2">The sequence shown here is derived from an EMBL/GenBank/DDBJ whole genome shotgun (WGS) entry which is preliminary data.</text>
</comment>
<evidence type="ECO:0000256" key="1">
    <source>
        <dbReference type="SAM" id="SignalP"/>
    </source>
</evidence>
<feature type="chain" id="PRO_5003528579" description="Tat pathway signal sequence domain protein" evidence="1">
    <location>
        <begin position="23"/>
        <end position="429"/>
    </location>
</feature>
<accession>G9YFQ6</accession>
<evidence type="ECO:0000313" key="3">
    <source>
        <dbReference type="Proteomes" id="UP000005481"/>
    </source>
</evidence>
<dbReference type="eggNOG" id="ENOG502Z7NP">
    <property type="taxonomic scope" value="Bacteria"/>
</dbReference>
<gene>
    <name evidence="2" type="ORF">HMPREF0080_00468</name>
</gene>
<dbReference type="HOGENOM" id="CLU_629798_0_0_9"/>
<sequence length="429" mass="48843">MMRGKLFVIAALWALACSTASAVTIDRVDVRLNSAGSPVPTLAAKRISASIQTVGRRVLLEHDDGEVAQNVEAYKKIMNDIVDRVLIGYTVETIVIEPGSDTIVDVTVRPWGDTIENVDMTVDFGSLPVMAQELAKKDIQGSQGLVENVLVGLPEDALDWASGAVKDVLESELEQKIPEFYPHVVIVPGRTAKVTVYFLPKLPVVRNVKVGVDSENLPRVLFFKMRQNIETRYEGLEGLPVAFVQRHERDIQEDLETAVAGQWAVKQYKLHVNPELTVGENMNIRLKSTTDFYDIRASAYIDMSRSGSNHHKDEEDTVLNLHMGRKIGGHHELYGEVEFKPSTVKWNFIPGYFYKWGNKTTLGYQFETEDKSNHLWLRQRLNDKWGIRLDWDMTNHDEEIGINYRFHDYIGLEYILSEHDQWLRIIGYL</sequence>
<organism evidence="2 3">
    <name type="scientific">Anaeroglobus geminatus F0357</name>
    <dbReference type="NCBI Taxonomy" id="861450"/>
    <lineage>
        <taxon>Bacteria</taxon>
        <taxon>Bacillati</taxon>
        <taxon>Bacillota</taxon>
        <taxon>Negativicutes</taxon>
        <taxon>Veillonellales</taxon>
        <taxon>Veillonellaceae</taxon>
        <taxon>Anaeroglobus</taxon>
    </lineage>
</organism>
<dbReference type="AlphaFoldDB" id="G9YFQ6"/>
<dbReference type="STRING" id="861450.HMPREF0080_00468"/>